<dbReference type="EMBL" id="BPLQ01006798">
    <property type="protein sequence ID" value="GIY25354.1"/>
    <property type="molecule type" value="Genomic_DNA"/>
</dbReference>
<sequence>MFAALRHFVSSLTLIRSWIRKESSLRMFQLHTSSTFIGKREILYQLHAPLCRDPGDMVSQNIYRAALELLVKSIKVDKWPVLKQKRNYLQGRSRIFLSVGGWK</sequence>
<evidence type="ECO:0000313" key="2">
    <source>
        <dbReference type="Proteomes" id="UP001054837"/>
    </source>
</evidence>
<comment type="caution">
    <text evidence="1">The sequence shown here is derived from an EMBL/GenBank/DDBJ whole genome shotgun (WGS) entry which is preliminary data.</text>
</comment>
<gene>
    <name evidence="1" type="ORF">CDAR_61001</name>
</gene>
<keyword evidence="2" id="KW-1185">Reference proteome</keyword>
<dbReference type="Proteomes" id="UP001054837">
    <property type="component" value="Unassembled WGS sequence"/>
</dbReference>
<accession>A0AAV4RUQ1</accession>
<organism evidence="1 2">
    <name type="scientific">Caerostris darwini</name>
    <dbReference type="NCBI Taxonomy" id="1538125"/>
    <lineage>
        <taxon>Eukaryota</taxon>
        <taxon>Metazoa</taxon>
        <taxon>Ecdysozoa</taxon>
        <taxon>Arthropoda</taxon>
        <taxon>Chelicerata</taxon>
        <taxon>Arachnida</taxon>
        <taxon>Araneae</taxon>
        <taxon>Araneomorphae</taxon>
        <taxon>Entelegynae</taxon>
        <taxon>Araneoidea</taxon>
        <taxon>Araneidae</taxon>
        <taxon>Caerostris</taxon>
    </lineage>
</organism>
<evidence type="ECO:0008006" key="3">
    <source>
        <dbReference type="Google" id="ProtNLM"/>
    </source>
</evidence>
<protein>
    <recommendedName>
        <fullName evidence="3">Ribosomal protein S10</fullName>
    </recommendedName>
</protein>
<evidence type="ECO:0000313" key="1">
    <source>
        <dbReference type="EMBL" id="GIY25354.1"/>
    </source>
</evidence>
<proteinExistence type="predicted"/>
<dbReference type="AlphaFoldDB" id="A0AAV4RUQ1"/>
<name>A0AAV4RUQ1_9ARAC</name>
<reference evidence="1 2" key="1">
    <citation type="submission" date="2021-06" db="EMBL/GenBank/DDBJ databases">
        <title>Caerostris darwini draft genome.</title>
        <authorList>
            <person name="Kono N."/>
            <person name="Arakawa K."/>
        </authorList>
    </citation>
    <scope>NUCLEOTIDE SEQUENCE [LARGE SCALE GENOMIC DNA]</scope>
</reference>